<dbReference type="EMBL" id="JBHRZH010000021">
    <property type="protein sequence ID" value="MFC3763913.1"/>
    <property type="molecule type" value="Genomic_DNA"/>
</dbReference>
<evidence type="ECO:0000313" key="2">
    <source>
        <dbReference type="EMBL" id="MFC3763913.1"/>
    </source>
</evidence>
<dbReference type="SUPFAM" id="SSF48452">
    <property type="entry name" value="TPR-like"/>
    <property type="match status" value="2"/>
</dbReference>
<organism evidence="2 3">
    <name type="scientific">Tenggerimyces flavus</name>
    <dbReference type="NCBI Taxonomy" id="1708749"/>
    <lineage>
        <taxon>Bacteria</taxon>
        <taxon>Bacillati</taxon>
        <taxon>Actinomycetota</taxon>
        <taxon>Actinomycetes</taxon>
        <taxon>Propionibacteriales</taxon>
        <taxon>Nocardioidaceae</taxon>
        <taxon>Tenggerimyces</taxon>
    </lineage>
</organism>
<name>A0ABV7YIK4_9ACTN</name>
<proteinExistence type="predicted"/>
<feature type="compositionally biased region" description="Low complexity" evidence="1">
    <location>
        <begin position="360"/>
        <end position="372"/>
    </location>
</feature>
<reference evidence="3" key="1">
    <citation type="journal article" date="2019" name="Int. J. Syst. Evol. Microbiol.">
        <title>The Global Catalogue of Microorganisms (GCM) 10K type strain sequencing project: providing services to taxonomists for standard genome sequencing and annotation.</title>
        <authorList>
            <consortium name="The Broad Institute Genomics Platform"/>
            <consortium name="The Broad Institute Genome Sequencing Center for Infectious Disease"/>
            <person name="Wu L."/>
            <person name="Ma J."/>
        </authorList>
    </citation>
    <scope>NUCLEOTIDE SEQUENCE [LARGE SCALE GENOMIC DNA]</scope>
    <source>
        <strain evidence="3">CGMCC 4.7241</strain>
    </source>
</reference>
<dbReference type="Gene3D" id="1.25.40.10">
    <property type="entry name" value="Tetratricopeptide repeat domain"/>
    <property type="match status" value="1"/>
</dbReference>
<dbReference type="InterPro" id="IPR011990">
    <property type="entry name" value="TPR-like_helical_dom_sf"/>
</dbReference>
<protein>
    <recommendedName>
        <fullName evidence="4">Tetratricopeptide repeat protein</fullName>
    </recommendedName>
</protein>
<evidence type="ECO:0000313" key="3">
    <source>
        <dbReference type="Proteomes" id="UP001595699"/>
    </source>
</evidence>
<gene>
    <name evidence="2" type="ORF">ACFOUW_23965</name>
</gene>
<evidence type="ECO:0000256" key="1">
    <source>
        <dbReference type="SAM" id="MobiDB-lite"/>
    </source>
</evidence>
<feature type="region of interest" description="Disordered" evidence="1">
    <location>
        <begin position="356"/>
        <end position="381"/>
    </location>
</feature>
<sequence length="913" mass="99079">MNEDELRERLWNAGNLPFGRGQIAVVEEVVRHADALGAKDLQFAARMRATHAYTYGGEPGKSFVTFSWCLDAYDRGEVKLEGEDVYTLLWHFKWMVNALTKFPEVPLDRTYAVLDDMERRYRLAGESLNPVHQYRQQVAAHVGDVETAREQYRLWCAAPRGELSDCVGCEPTAKVNHLRWLGQDEEAVALGLNVLSGELTCIEQPHSMLTALLPPYLHTGRLEEAAAAHRQGYRALQANRAELEYVGDHIAFCGLTGNQARALELIERHLPWLDEAPSPWADMRFSASCALVLEQVSAGGGRHLPVGEESVGALADELRTRALDLVARFDARNGTDTQGRAIRDLLNAEPVTDHLPLSGPARRAAAAQQTAPALPPLPESPQELADHALLQGRLGNLAAEAAAWARFDEVCPEPQGLLLAQRLAARAIDLMATGDEEGWDLGKQAAALYAEGGDEVRRQVMLSRLGIPRGAEELAPDDLADIENAIATLSTLGDPDEEARAWVSLGMARLVLGQLDEASAGLEHADGLAVSPALRGSIAQHLADVVSHRDDEEALTIALAHLDRGITLYQEAGGDCGRLRHLQFMAAGFQAANGELEKAFDLTGLAASVDEPTLRGEALYLRGRLGLDLERMQEAYEALTGAVADLLAVSDVERAAYARVELTYAAHTAGHLHEAADAAEEAIPVLERLGDADETARAKFLLAKVHRDLDQPDAALALLDDVVAHCLAQENVAGAGQMHATAGELLDKADRDAAAAERFTLAAEAYATLEAGAPDQLENWARAAKSWHWAEDNERSFAALARADAVATTLTGDEPETVWKRALLSYEGARLLAAAERFEEALPRTIEASAGFRSIGELAEATIAETLRGRLLVDLDRPKEAEPVLAAVLEALPAEDSDRREEIQALLEEVRRS</sequence>
<evidence type="ECO:0008006" key="4">
    <source>
        <dbReference type="Google" id="ProtNLM"/>
    </source>
</evidence>
<accession>A0ABV7YIK4</accession>
<dbReference type="RefSeq" id="WP_205120895.1">
    <property type="nucleotide sequence ID" value="NZ_JAFBCM010000001.1"/>
</dbReference>
<dbReference type="Proteomes" id="UP001595699">
    <property type="component" value="Unassembled WGS sequence"/>
</dbReference>
<keyword evidence="3" id="KW-1185">Reference proteome</keyword>
<comment type="caution">
    <text evidence="2">The sequence shown here is derived from an EMBL/GenBank/DDBJ whole genome shotgun (WGS) entry which is preliminary data.</text>
</comment>